<dbReference type="eggNOG" id="COG0286">
    <property type="taxonomic scope" value="Bacteria"/>
</dbReference>
<dbReference type="HOGENOM" id="CLU_030414_0_0_14"/>
<dbReference type="PATRIC" id="fig|1276258.3.peg.471"/>
<feature type="domain" description="Type II methyltransferase M.TaqI-like" evidence="6">
    <location>
        <begin position="89"/>
        <end position="214"/>
    </location>
</feature>
<dbReference type="EMBL" id="CP006682">
    <property type="protein sequence ID" value="AHB36314.1"/>
    <property type="molecule type" value="Genomic_DNA"/>
</dbReference>
<dbReference type="Proteomes" id="UP000018550">
    <property type="component" value="Chromosome"/>
</dbReference>
<dbReference type="InterPro" id="IPR050953">
    <property type="entry name" value="N4_N6_ade-DNA_methylase"/>
</dbReference>
<dbReference type="GO" id="GO:0006304">
    <property type="term" value="P:DNA modification"/>
    <property type="evidence" value="ECO:0007669"/>
    <property type="project" value="InterPro"/>
</dbReference>
<dbReference type="InterPro" id="IPR011639">
    <property type="entry name" value="MethylTrfase_TaqI-like_dom"/>
</dbReference>
<dbReference type="Pfam" id="PF07669">
    <property type="entry name" value="Eco57I"/>
    <property type="match status" value="1"/>
</dbReference>
<accession>V5RID2</accession>
<dbReference type="PROSITE" id="PS00092">
    <property type="entry name" value="N6_MTASE"/>
    <property type="match status" value="1"/>
</dbReference>
<comment type="catalytic activity">
    <reaction evidence="5">
        <text>a 2'-deoxyadenosine in DNA + S-adenosyl-L-methionine = an N(6)-methyl-2'-deoxyadenosine in DNA + S-adenosyl-L-homocysteine + H(+)</text>
        <dbReference type="Rhea" id="RHEA:15197"/>
        <dbReference type="Rhea" id="RHEA-COMP:12418"/>
        <dbReference type="Rhea" id="RHEA-COMP:12419"/>
        <dbReference type="ChEBI" id="CHEBI:15378"/>
        <dbReference type="ChEBI" id="CHEBI:57856"/>
        <dbReference type="ChEBI" id="CHEBI:59789"/>
        <dbReference type="ChEBI" id="CHEBI:90615"/>
        <dbReference type="ChEBI" id="CHEBI:90616"/>
        <dbReference type="EC" id="2.1.1.72"/>
    </reaction>
</comment>
<dbReference type="eggNOG" id="COG0827">
    <property type="taxonomic scope" value="Bacteria"/>
</dbReference>
<dbReference type="RefSeq" id="WP_023789275.1">
    <property type="nucleotide sequence ID" value="NC_022998.1"/>
</dbReference>
<keyword evidence="4" id="KW-0949">S-adenosyl-L-methionine</keyword>
<evidence type="ECO:0000256" key="1">
    <source>
        <dbReference type="ARBA" id="ARBA00011900"/>
    </source>
</evidence>
<keyword evidence="2" id="KW-0489">Methyltransferase</keyword>
<dbReference type="InterPro" id="IPR002052">
    <property type="entry name" value="DNA_methylase_N6_adenine_CS"/>
</dbReference>
<sequence length="494" mass="58160">MKMYKKTGEVYTPELVVKNMLDMLSYKNKNILKKHIIDNSCGLGAFLSVIVKRYIKVSLAANISLNEIKRDLEKYIHGIELNKESHKVTISTLDEICLEHKIPGKVKWDIINGDSLYIKKYDKKMDFVVGNPPYIRIHDLDAKYKEFEFSKKGMTDLYLIFFEIGINMLNETGKLIYITPNSYLTSSSGSSLRKYLLENNLIQKVLNLGHDNPFKNITTYPIITMLKKQKKNKDVEVYKNDSIKNKYIKDFTIKNETYQIENKFYFHKSNDINFLKEILTVKSNNSKVFVRNGLATNFDSFFYNDNFEGEFIIDAIKASNLKYTKLFYPYDKSGKLIPLDEIERKNKNIYDELQLKKFSLCDRSLENMSNWYGFARSQAIKDVYKEKITMNNIIRTIESIKIIHAPYGTAIYSGFYIYSDCISLEEIQKKLKSQKFIEYVKLLGKDKNGHYYYVSSKDVQKYLDYSFLDYEYNKIKLAIKKCDRDLNLYEKIRK</sequence>
<evidence type="ECO:0000256" key="3">
    <source>
        <dbReference type="ARBA" id="ARBA00022679"/>
    </source>
</evidence>
<dbReference type="EC" id="2.1.1.72" evidence="1"/>
<organism evidence="7 8">
    <name type="scientific">Spiroplasma apis B31</name>
    <dbReference type="NCBI Taxonomy" id="1276258"/>
    <lineage>
        <taxon>Bacteria</taxon>
        <taxon>Bacillati</taxon>
        <taxon>Mycoplasmatota</taxon>
        <taxon>Mollicutes</taxon>
        <taxon>Entomoplasmatales</taxon>
        <taxon>Spiroplasmataceae</taxon>
        <taxon>Spiroplasma</taxon>
    </lineage>
</organism>
<dbReference type="KEGG" id="sapi:SAPIS_v1c04690"/>
<dbReference type="REBASE" id="74495">
    <property type="entry name" value="M.SapB31ORF4690P"/>
</dbReference>
<dbReference type="InterPro" id="IPR029063">
    <property type="entry name" value="SAM-dependent_MTases_sf"/>
</dbReference>
<dbReference type="OrthoDB" id="32195at2"/>
<proteinExistence type="predicted"/>
<dbReference type="GO" id="GO:0032259">
    <property type="term" value="P:methylation"/>
    <property type="evidence" value="ECO:0007669"/>
    <property type="project" value="UniProtKB-KW"/>
</dbReference>
<keyword evidence="8" id="KW-1185">Reference proteome</keyword>
<gene>
    <name evidence="7" type="ORF">SAPIS_v1c04690</name>
</gene>
<dbReference type="PANTHER" id="PTHR33841:SF1">
    <property type="entry name" value="DNA METHYLTRANSFERASE A"/>
    <property type="match status" value="1"/>
</dbReference>
<evidence type="ECO:0000256" key="2">
    <source>
        <dbReference type="ARBA" id="ARBA00022603"/>
    </source>
</evidence>
<dbReference type="PRINTS" id="PR00507">
    <property type="entry name" value="N12N6MTFRASE"/>
</dbReference>
<dbReference type="GO" id="GO:0009007">
    <property type="term" value="F:site-specific DNA-methyltransferase (adenine-specific) activity"/>
    <property type="evidence" value="ECO:0007669"/>
    <property type="project" value="UniProtKB-EC"/>
</dbReference>
<dbReference type="STRING" id="1276258.SAPIS_v1c04690"/>
<dbReference type="Gene3D" id="3.40.50.150">
    <property type="entry name" value="Vaccinia Virus protein VP39"/>
    <property type="match status" value="1"/>
</dbReference>
<keyword evidence="3" id="KW-0808">Transferase</keyword>
<dbReference type="AlphaFoldDB" id="V5RID2"/>
<dbReference type="GO" id="GO:0003676">
    <property type="term" value="F:nucleic acid binding"/>
    <property type="evidence" value="ECO:0007669"/>
    <property type="project" value="InterPro"/>
</dbReference>
<evidence type="ECO:0000313" key="7">
    <source>
        <dbReference type="EMBL" id="AHB36314.1"/>
    </source>
</evidence>
<evidence type="ECO:0000313" key="8">
    <source>
        <dbReference type="Proteomes" id="UP000018550"/>
    </source>
</evidence>
<protein>
    <recommendedName>
        <fullName evidence="1">site-specific DNA-methyltransferase (adenine-specific)</fullName>
        <ecNumber evidence="1">2.1.1.72</ecNumber>
    </recommendedName>
</protein>
<reference evidence="7 8" key="1">
    <citation type="journal article" date="2014" name="Genome Announc.">
        <title>Complete Genome Sequence of Spiroplasma apis B31T (ATCC 33834), a Bacterium Associated with May Disease of Honeybees (Apis mellifera).</title>
        <authorList>
            <person name="Ku C."/>
            <person name="Lo W.S."/>
            <person name="Chen L.L."/>
            <person name="Kuo C.H."/>
        </authorList>
    </citation>
    <scope>NUCLEOTIDE SEQUENCE [LARGE SCALE GENOMIC DNA]</scope>
    <source>
        <strain evidence="7">B31</strain>
    </source>
</reference>
<dbReference type="SUPFAM" id="SSF53335">
    <property type="entry name" value="S-adenosyl-L-methionine-dependent methyltransferases"/>
    <property type="match status" value="1"/>
</dbReference>
<evidence type="ECO:0000259" key="6">
    <source>
        <dbReference type="Pfam" id="PF07669"/>
    </source>
</evidence>
<name>V5RID2_SPIAP</name>
<dbReference type="PANTHER" id="PTHR33841">
    <property type="entry name" value="DNA METHYLTRANSFERASE YEEA-RELATED"/>
    <property type="match status" value="1"/>
</dbReference>
<evidence type="ECO:0000256" key="4">
    <source>
        <dbReference type="ARBA" id="ARBA00022691"/>
    </source>
</evidence>
<evidence type="ECO:0000256" key="5">
    <source>
        <dbReference type="ARBA" id="ARBA00047942"/>
    </source>
</evidence>